<proteinExistence type="predicted"/>
<comment type="caution">
    <text evidence="2">The sequence shown here is derived from an EMBL/GenBank/DDBJ whole genome shotgun (WGS) entry which is preliminary data.</text>
</comment>
<dbReference type="AlphaFoldDB" id="A0A6V7RDE1"/>
<dbReference type="RefSeq" id="WP_186086709.1">
    <property type="nucleotide sequence ID" value="NZ_CAJEWE010000010.1"/>
</dbReference>
<feature type="transmembrane region" description="Helical" evidence="1">
    <location>
        <begin position="197"/>
        <end position="218"/>
    </location>
</feature>
<sequence>MLKKLKFNTEIIASYLLGVFFMIQGLFLIINAGRISSQNESIEIDKIKNIIDLINVFFIELTNILEPILGSHFLIPVVVGVLFILLGAWMFKAARVMKITTRYDRRFIIFFFSLTGVMFIWTTVLMFQVYGYTSILFLIAFIIHLLYNIFNEYLDHRFRKEQYLIIMFFYMIAYFFTQNAVYSDIGRGITPTDVLSINMYFSITWMLALLSLSVGVFLSKAENILKKPVSEMNEQEYSRVKELRRARKINVDVNKYFDFTKYLYQFRKRVVDKLFTFFEITPKHWFRINYVELTLGLVMLLMIFLEFNNRNGVVFEGLFKISNVQYIYEWVNLAITFILAFLYMYFTIMNTLKNKYYHRQMIIIVALFIKFSTSLFITIFRAVELSIFILPLNIFLVVLTLPLMLISIFKSFNGSENNDSKKA</sequence>
<dbReference type="EMBL" id="CAJEWE010000010">
    <property type="protein sequence ID" value="CAD2075585.1"/>
    <property type="molecule type" value="Genomic_DNA"/>
</dbReference>
<reference evidence="2 3" key="1">
    <citation type="submission" date="2020-07" db="EMBL/GenBank/DDBJ databases">
        <authorList>
            <person name="Criscuolo A."/>
        </authorList>
    </citation>
    <scope>NUCLEOTIDE SEQUENCE [LARGE SCALE GENOMIC DNA]</scope>
    <source>
        <strain evidence="3">CIP 111030</strain>
    </source>
</reference>
<feature type="transmembrane region" description="Helical" evidence="1">
    <location>
        <begin position="130"/>
        <end position="150"/>
    </location>
</feature>
<protein>
    <submittedName>
        <fullName evidence="2">Uncharacterized protein</fullName>
    </submittedName>
</protein>
<dbReference type="NCBIfam" id="NF047417">
    <property type="entry name" value="teichoic_AuxA"/>
    <property type="match status" value="1"/>
</dbReference>
<keyword evidence="3" id="KW-1185">Reference proteome</keyword>
<gene>
    <name evidence="2" type="ORF">JEOSCH030_00867</name>
</gene>
<feature type="transmembrane region" description="Helical" evidence="1">
    <location>
        <begin position="361"/>
        <end position="380"/>
    </location>
</feature>
<keyword evidence="1" id="KW-0812">Transmembrane</keyword>
<feature type="transmembrane region" description="Helical" evidence="1">
    <location>
        <begin position="162"/>
        <end position="177"/>
    </location>
</feature>
<evidence type="ECO:0000313" key="2">
    <source>
        <dbReference type="EMBL" id="CAD2075585.1"/>
    </source>
</evidence>
<name>A0A6V7RDE1_9BACL</name>
<evidence type="ECO:0000256" key="1">
    <source>
        <dbReference type="SAM" id="Phobius"/>
    </source>
</evidence>
<keyword evidence="1" id="KW-1133">Transmembrane helix</keyword>
<evidence type="ECO:0000313" key="3">
    <source>
        <dbReference type="Proteomes" id="UP000521032"/>
    </source>
</evidence>
<feature type="transmembrane region" description="Helical" evidence="1">
    <location>
        <begin position="386"/>
        <end position="409"/>
    </location>
</feature>
<feature type="transmembrane region" description="Helical" evidence="1">
    <location>
        <begin position="73"/>
        <end position="94"/>
    </location>
</feature>
<keyword evidence="1" id="KW-0472">Membrane</keyword>
<organism evidence="2 3">
    <name type="scientific">Phocicoccus schoeneichii</name>
    <dbReference type="NCBI Taxonomy" id="1812261"/>
    <lineage>
        <taxon>Bacteria</taxon>
        <taxon>Bacillati</taxon>
        <taxon>Bacillota</taxon>
        <taxon>Bacilli</taxon>
        <taxon>Bacillales</taxon>
        <taxon>Salinicoccaceae</taxon>
        <taxon>Phocicoccus</taxon>
    </lineage>
</organism>
<feature type="transmembrane region" description="Helical" evidence="1">
    <location>
        <begin position="106"/>
        <end position="124"/>
    </location>
</feature>
<feature type="transmembrane region" description="Helical" evidence="1">
    <location>
        <begin position="288"/>
        <end position="307"/>
    </location>
</feature>
<accession>A0A6V7RDE1</accession>
<dbReference type="Proteomes" id="UP000521032">
    <property type="component" value="Unassembled WGS sequence"/>
</dbReference>
<feature type="transmembrane region" description="Helical" evidence="1">
    <location>
        <begin position="12"/>
        <end position="30"/>
    </location>
</feature>
<feature type="transmembrane region" description="Helical" evidence="1">
    <location>
        <begin position="327"/>
        <end position="349"/>
    </location>
</feature>